<dbReference type="InterPro" id="IPR023465">
    <property type="entry name" value="Riboflavin_kinase_dom_sf"/>
</dbReference>
<dbReference type="SUPFAM" id="SSF82114">
    <property type="entry name" value="Riboflavin kinase-like"/>
    <property type="match status" value="1"/>
</dbReference>
<reference evidence="9 10" key="1">
    <citation type="submission" date="2016-08" db="EMBL/GenBank/DDBJ databases">
        <title>Complete genome sequence of Spiroplasma helicoides TABS-2 (DSM 22551).</title>
        <authorList>
            <person name="Shen W.-Y."/>
            <person name="Lo W.-S."/>
            <person name="Lai Y.-C."/>
            <person name="Kuo C.-H."/>
        </authorList>
    </citation>
    <scope>NUCLEOTIDE SEQUENCE [LARGE SCALE GENOMIC DNA]</scope>
    <source>
        <strain evidence="9 10">TABS-2</strain>
    </source>
</reference>
<keyword evidence="4" id="KW-0808">Transferase</keyword>
<dbReference type="InterPro" id="IPR015865">
    <property type="entry name" value="Riboflavin_kinase_bac/euk"/>
</dbReference>
<gene>
    <name evidence="9" type="primary">ribC</name>
    <name evidence="9" type="synonym">ribF</name>
    <name evidence="9" type="ORF">SHELI_v1c05720</name>
</gene>
<dbReference type="Pfam" id="PF01687">
    <property type="entry name" value="Flavokinase"/>
    <property type="match status" value="1"/>
</dbReference>
<keyword evidence="2" id="KW-0285">Flavoprotein</keyword>
<dbReference type="GO" id="GO:0009398">
    <property type="term" value="P:FMN biosynthetic process"/>
    <property type="evidence" value="ECO:0007669"/>
    <property type="project" value="TreeGrafter"/>
</dbReference>
<dbReference type="GO" id="GO:0009231">
    <property type="term" value="P:riboflavin biosynthetic process"/>
    <property type="evidence" value="ECO:0007669"/>
    <property type="project" value="InterPro"/>
</dbReference>
<dbReference type="GO" id="GO:0008531">
    <property type="term" value="F:riboflavin kinase activity"/>
    <property type="evidence" value="ECO:0007669"/>
    <property type="project" value="UniProtKB-EC"/>
</dbReference>
<accession>A0A1B3SKS7</accession>
<evidence type="ECO:0000256" key="4">
    <source>
        <dbReference type="ARBA" id="ARBA00022679"/>
    </source>
</evidence>
<dbReference type="PANTHER" id="PTHR22749:SF6">
    <property type="entry name" value="RIBOFLAVIN KINASE"/>
    <property type="match status" value="1"/>
</dbReference>
<dbReference type="PATRIC" id="fig|216938.3.peg.584"/>
<evidence type="ECO:0000256" key="3">
    <source>
        <dbReference type="ARBA" id="ARBA00022643"/>
    </source>
</evidence>
<keyword evidence="3" id="KW-0288">FMN</keyword>
<dbReference type="Gene3D" id="2.40.30.30">
    <property type="entry name" value="Riboflavin kinase-like"/>
    <property type="match status" value="1"/>
</dbReference>
<sequence>MSNVINYNNLSRILLNLDDSIALVSDFQNWNEFEDRMIIKLKNVANKLGIKTTIFIPTISETDYGIWNKKNIVNLANEHKIDQVIFYINRITNNKEEKQYIYENIKNMLSIKNILISDNFKLDKSYYYDTDFFVNFWKENCIVFDNFLNKANPLNLYNLLKTSNFLDFKKITKLDYQFSGRVVEGKKLGRKIGFPTANIVTQELLPIDNGVFICEVFIEAINESYLGAGCYWNNELKQKVFEVNIINFNKDIYGWLIDIKILKKIRDEVKVNSLDQLKELLKSDVDYCKNYINRKEET</sequence>
<evidence type="ECO:0000256" key="6">
    <source>
        <dbReference type="ARBA" id="ARBA00022840"/>
    </source>
</evidence>
<name>A0A1B3SKS7_9MOLU</name>
<evidence type="ECO:0000256" key="7">
    <source>
        <dbReference type="ARBA" id="ARBA00047880"/>
    </source>
</evidence>
<keyword evidence="9" id="KW-0418">Kinase</keyword>
<dbReference type="GO" id="GO:0005524">
    <property type="term" value="F:ATP binding"/>
    <property type="evidence" value="ECO:0007669"/>
    <property type="project" value="UniProtKB-KW"/>
</dbReference>
<evidence type="ECO:0000259" key="8">
    <source>
        <dbReference type="SMART" id="SM00904"/>
    </source>
</evidence>
<organism evidence="9 10">
    <name type="scientific">Spiroplasma helicoides</name>
    <dbReference type="NCBI Taxonomy" id="216938"/>
    <lineage>
        <taxon>Bacteria</taxon>
        <taxon>Bacillati</taxon>
        <taxon>Mycoplasmatota</taxon>
        <taxon>Mollicutes</taxon>
        <taxon>Entomoplasmatales</taxon>
        <taxon>Spiroplasmataceae</taxon>
        <taxon>Spiroplasma</taxon>
    </lineage>
</organism>
<dbReference type="AlphaFoldDB" id="A0A1B3SKS7"/>
<evidence type="ECO:0000313" key="9">
    <source>
        <dbReference type="EMBL" id="AOG60523.1"/>
    </source>
</evidence>
<dbReference type="EMBL" id="CP017015">
    <property type="protein sequence ID" value="AOG60523.1"/>
    <property type="molecule type" value="Genomic_DNA"/>
</dbReference>
<dbReference type="SMART" id="SM00904">
    <property type="entry name" value="Flavokinase"/>
    <property type="match status" value="1"/>
</dbReference>
<protein>
    <recommendedName>
        <fullName evidence="1">riboflavin kinase</fullName>
        <ecNumber evidence="1">2.7.1.26</ecNumber>
    </recommendedName>
</protein>
<keyword evidence="6" id="KW-0067">ATP-binding</keyword>
<dbReference type="EC" id="2.7.1.26" evidence="1"/>
<dbReference type="PANTHER" id="PTHR22749">
    <property type="entry name" value="RIBOFLAVIN KINASE/FMN ADENYLYLTRANSFERASE"/>
    <property type="match status" value="1"/>
</dbReference>
<keyword evidence="5" id="KW-0547">Nucleotide-binding</keyword>
<feature type="domain" description="Riboflavin kinase" evidence="8">
    <location>
        <begin position="171"/>
        <end position="293"/>
    </location>
</feature>
<proteinExistence type="predicted"/>
<dbReference type="KEGG" id="shj:SHELI_v1c05720"/>
<evidence type="ECO:0000256" key="2">
    <source>
        <dbReference type="ARBA" id="ARBA00022630"/>
    </source>
</evidence>
<comment type="catalytic activity">
    <reaction evidence="7">
        <text>riboflavin + ATP = FMN + ADP + H(+)</text>
        <dbReference type="Rhea" id="RHEA:14357"/>
        <dbReference type="ChEBI" id="CHEBI:15378"/>
        <dbReference type="ChEBI" id="CHEBI:30616"/>
        <dbReference type="ChEBI" id="CHEBI:57986"/>
        <dbReference type="ChEBI" id="CHEBI:58210"/>
        <dbReference type="ChEBI" id="CHEBI:456216"/>
        <dbReference type="EC" id="2.7.1.26"/>
    </reaction>
</comment>
<dbReference type="RefSeq" id="WP_069116533.1">
    <property type="nucleotide sequence ID" value="NZ_CP017015.1"/>
</dbReference>
<keyword evidence="10" id="KW-1185">Reference proteome</keyword>
<dbReference type="STRING" id="216938.SHELI_v1c05720"/>
<evidence type="ECO:0000256" key="1">
    <source>
        <dbReference type="ARBA" id="ARBA00012105"/>
    </source>
</evidence>
<dbReference type="OrthoDB" id="9803667at2"/>
<dbReference type="InterPro" id="IPR023468">
    <property type="entry name" value="Riboflavin_kinase"/>
</dbReference>
<evidence type="ECO:0000256" key="5">
    <source>
        <dbReference type="ARBA" id="ARBA00022741"/>
    </source>
</evidence>
<dbReference type="Proteomes" id="UP000094378">
    <property type="component" value="Chromosome"/>
</dbReference>
<evidence type="ECO:0000313" key="10">
    <source>
        <dbReference type="Proteomes" id="UP000094378"/>
    </source>
</evidence>